<name>A0A7T4DIJ0_9MICO</name>
<sequence>MNSARSIARSGWVWDVVLGGLSIGWAVVFVRLYAPGRVNVDIANQYAQATGAIPFSDWHPPVMAVVWRGLIDLTGEQASLFVLQTGLIAASCWVLGVIIHRCGAPRWVSLLGPAVMATPWTLSQMSMLWKDTQMAAALLATVMLLTVARLVPKTWLLWVPALGLLIYAVGLRKNAVFAIIPIAVYLGWCLVTALAARRSRRRETPGFEAPPSRRTRVRSVLATASAGVVVLIILVGGVKASDAIIAARYDVQPTGQISQVLLDDVMFSVPDKELMASDAPPELKAKIGQARPKCLQMGEIWDAYWNCYGKGATGENFSPIADQDALRQLWLDTVITHPLRYAEYRATVFSYYFFSSSLEYWPAEWHGEGTKVGIAQGDEKADYLFRPYVEDFALATFPMVFKPWFWCLLAVLLVVAARHLRPTDRAGVACSGGPRPAPSVVPEIVMLATSALCYVAGYFPIVPANHFRYTFWPALAVTVGVVLALGMWSARRRIARARSASPEADDLE</sequence>
<feature type="transmembrane region" description="Helical" evidence="1">
    <location>
        <begin position="107"/>
        <end position="126"/>
    </location>
</feature>
<proteinExistence type="predicted"/>
<feature type="transmembrane region" description="Helical" evidence="1">
    <location>
        <begin position="132"/>
        <end position="148"/>
    </location>
</feature>
<evidence type="ECO:0000256" key="1">
    <source>
        <dbReference type="SAM" id="Phobius"/>
    </source>
</evidence>
<keyword evidence="1" id="KW-1133">Transmembrane helix</keyword>
<evidence type="ECO:0008006" key="4">
    <source>
        <dbReference type="Google" id="ProtNLM"/>
    </source>
</evidence>
<keyword evidence="1" id="KW-0472">Membrane</keyword>
<reference evidence="2 3" key="1">
    <citation type="submission" date="2020-12" db="EMBL/GenBank/DDBJ databases">
        <title>FDA dAtabase for Regulatory Grade micrObial Sequences (FDA-ARGOS): Supporting development and validation of Infectious Disease Dx tests.</title>
        <authorList>
            <person name="Sproer C."/>
            <person name="Gronow S."/>
            <person name="Severitt S."/>
            <person name="Schroder I."/>
            <person name="Tallon L."/>
            <person name="Sadzewicz L."/>
            <person name="Zhao X."/>
            <person name="Boylan J."/>
            <person name="Ott S."/>
            <person name="Bowen H."/>
            <person name="Vavikolanu K."/>
            <person name="Mehta A."/>
            <person name="Aluvathingal J."/>
            <person name="Nadendla S."/>
            <person name="Lowell S."/>
            <person name="Myers T."/>
            <person name="Yan Y."/>
            <person name="Sichtig H."/>
        </authorList>
    </citation>
    <scope>NUCLEOTIDE SEQUENCE [LARGE SCALE GENOMIC DNA]</scope>
    <source>
        <strain evidence="2 3">FDAARGOS_990</strain>
    </source>
</reference>
<feature type="transmembrane region" description="Helical" evidence="1">
    <location>
        <begin position="440"/>
        <end position="459"/>
    </location>
</feature>
<dbReference type="AlphaFoldDB" id="A0A7T4DIJ0"/>
<dbReference type="Proteomes" id="UP000595374">
    <property type="component" value="Chromosome"/>
</dbReference>
<evidence type="ECO:0000313" key="2">
    <source>
        <dbReference type="EMBL" id="QQB14390.1"/>
    </source>
</evidence>
<feature type="transmembrane region" description="Helical" evidence="1">
    <location>
        <begin position="177"/>
        <end position="196"/>
    </location>
</feature>
<feature type="transmembrane region" description="Helical" evidence="1">
    <location>
        <begin position="403"/>
        <end position="420"/>
    </location>
</feature>
<feature type="transmembrane region" description="Helical" evidence="1">
    <location>
        <begin position="78"/>
        <end position="100"/>
    </location>
</feature>
<feature type="transmembrane region" description="Helical" evidence="1">
    <location>
        <begin position="217"/>
        <end position="238"/>
    </location>
</feature>
<dbReference type="EMBL" id="CP065989">
    <property type="protein sequence ID" value="QQB14390.1"/>
    <property type="molecule type" value="Genomic_DNA"/>
</dbReference>
<accession>A0A7T4DIJ0</accession>
<feature type="transmembrane region" description="Helical" evidence="1">
    <location>
        <begin position="155"/>
        <end position="171"/>
    </location>
</feature>
<evidence type="ECO:0000313" key="3">
    <source>
        <dbReference type="Proteomes" id="UP000595374"/>
    </source>
</evidence>
<feature type="transmembrane region" description="Helical" evidence="1">
    <location>
        <begin position="471"/>
        <end position="490"/>
    </location>
</feature>
<gene>
    <name evidence="2" type="ORF">I6H47_16925</name>
</gene>
<keyword evidence="1" id="KW-0812">Transmembrane</keyword>
<protein>
    <recommendedName>
        <fullName evidence="4">Glycosyltransferase RgtA/B/C/D-like domain-containing protein</fullName>
    </recommendedName>
</protein>
<feature type="transmembrane region" description="Helical" evidence="1">
    <location>
        <begin position="12"/>
        <end position="34"/>
    </location>
</feature>
<dbReference type="RefSeq" id="WP_198499458.1">
    <property type="nucleotide sequence ID" value="NZ_CP065989.1"/>
</dbReference>
<organism evidence="2 3">
    <name type="scientific">Brevibacterium casei</name>
    <dbReference type="NCBI Taxonomy" id="33889"/>
    <lineage>
        <taxon>Bacteria</taxon>
        <taxon>Bacillati</taxon>
        <taxon>Actinomycetota</taxon>
        <taxon>Actinomycetes</taxon>
        <taxon>Micrococcales</taxon>
        <taxon>Brevibacteriaceae</taxon>
        <taxon>Brevibacterium</taxon>
    </lineage>
</organism>